<dbReference type="Pfam" id="PF08021">
    <property type="entry name" value="FAD_binding_9"/>
    <property type="match status" value="1"/>
</dbReference>
<dbReference type="SUPFAM" id="SSF63380">
    <property type="entry name" value="Riboflavin synthase domain-like"/>
    <property type="match status" value="1"/>
</dbReference>
<dbReference type="InterPro" id="IPR017938">
    <property type="entry name" value="Riboflavin_synthase-like_b-brl"/>
</dbReference>
<dbReference type="Proteomes" id="UP000815846">
    <property type="component" value="Unassembled WGS sequence"/>
</dbReference>
<keyword evidence="4" id="KW-1185">Reference proteome</keyword>
<evidence type="ECO:0000256" key="1">
    <source>
        <dbReference type="ARBA" id="ARBA00035644"/>
    </source>
</evidence>
<dbReference type="PROSITE" id="PS51384">
    <property type="entry name" value="FAD_FR"/>
    <property type="match status" value="1"/>
</dbReference>
<dbReference type="InterPro" id="IPR039261">
    <property type="entry name" value="FNR_nucleotide-bd"/>
</dbReference>
<evidence type="ECO:0000313" key="4">
    <source>
        <dbReference type="Proteomes" id="UP000815846"/>
    </source>
</evidence>
<dbReference type="EMBL" id="PJAI02000002">
    <property type="protein sequence ID" value="TYK66738.1"/>
    <property type="molecule type" value="Genomic_DNA"/>
</dbReference>
<comment type="caution">
    <text evidence="3">The sequence shown here is derived from an EMBL/GenBank/DDBJ whole genome shotgun (WGS) entry which is preliminary data.</text>
</comment>
<dbReference type="PANTHER" id="PTHR30157:SF0">
    <property type="entry name" value="NADPH-DEPENDENT FERRIC-CHELATE REDUCTASE"/>
    <property type="match status" value="1"/>
</dbReference>
<dbReference type="Gene3D" id="3.40.50.80">
    <property type="entry name" value="Nucleotide-binding domain of ferredoxin-NADP reductase (FNR) module"/>
    <property type="match status" value="1"/>
</dbReference>
<dbReference type="InterPro" id="IPR039374">
    <property type="entry name" value="SIP_fam"/>
</dbReference>
<organism evidence="3 4">
    <name type="scientific">Colwellia echini</name>
    <dbReference type="NCBI Taxonomy" id="1982103"/>
    <lineage>
        <taxon>Bacteria</taxon>
        <taxon>Pseudomonadati</taxon>
        <taxon>Pseudomonadota</taxon>
        <taxon>Gammaproteobacteria</taxon>
        <taxon>Alteromonadales</taxon>
        <taxon>Colwelliaceae</taxon>
        <taxon>Colwellia</taxon>
    </lineage>
</organism>
<evidence type="ECO:0000313" key="3">
    <source>
        <dbReference type="EMBL" id="TYK66738.1"/>
    </source>
</evidence>
<dbReference type="PANTHER" id="PTHR30157">
    <property type="entry name" value="FERRIC REDUCTASE, NADPH-DEPENDENT"/>
    <property type="match status" value="1"/>
</dbReference>
<dbReference type="InterPro" id="IPR007037">
    <property type="entry name" value="SIP_rossman_dom"/>
</dbReference>
<accession>A0ABY3MZT4</accession>
<sequence>MFMKMRMTQVAQIEDLGPHMRRITLTGDDLTDFPLDQESAHFKAIFPQPGKTKPKLGMYFGFKKWMRSYTIRAFDKVSKALTVDFAVNDHQGLGTNWASNAKIGDYLGIAGPGDTKHTNYNADWHLFVADLTALPAAAAVIEKLPEDAKGAAIFQVPSAQDKQVIRAPKGINICWVINSDLSKNALLEALKTSTWLPGEPAIFIAGEIRQVKQLKDFVKEMPGYTNKQTYASGYWKA</sequence>
<protein>
    <submittedName>
        <fullName evidence="3">Siderophore-interacting protein</fullName>
    </submittedName>
</protein>
<reference evidence="3 4" key="1">
    <citation type="submission" date="2019-08" db="EMBL/GenBank/DDBJ databases">
        <title>Microbe sample from Colwellia echini.</title>
        <authorList>
            <person name="Christiansen L."/>
            <person name="Pathiraja D."/>
            <person name="Schultz-Johansen M."/>
            <person name="Choi I.-G."/>
            <person name="Stougaard P."/>
        </authorList>
    </citation>
    <scope>NUCLEOTIDE SEQUENCE [LARGE SCALE GENOMIC DNA]</scope>
    <source>
        <strain evidence="3 4">A3</strain>
    </source>
</reference>
<dbReference type="Gene3D" id="2.40.30.10">
    <property type="entry name" value="Translation factors"/>
    <property type="match status" value="1"/>
</dbReference>
<feature type="domain" description="FAD-binding FR-type" evidence="2">
    <location>
        <begin position="3"/>
        <end position="119"/>
    </location>
</feature>
<gene>
    <name evidence="3" type="ORF">CWS31_002755</name>
</gene>
<dbReference type="CDD" id="cd06193">
    <property type="entry name" value="siderophore_interacting"/>
    <property type="match status" value="1"/>
</dbReference>
<dbReference type="InterPro" id="IPR013113">
    <property type="entry name" value="SIP_FAD-bd"/>
</dbReference>
<evidence type="ECO:0000259" key="2">
    <source>
        <dbReference type="PROSITE" id="PS51384"/>
    </source>
</evidence>
<dbReference type="Pfam" id="PF04954">
    <property type="entry name" value="SIP"/>
    <property type="match status" value="1"/>
</dbReference>
<proteinExistence type="inferred from homology"/>
<comment type="similarity">
    <text evidence="1">Belongs to the SIP oxidoreductase family.</text>
</comment>
<dbReference type="InterPro" id="IPR017927">
    <property type="entry name" value="FAD-bd_FR_type"/>
</dbReference>
<name>A0ABY3MZT4_9GAMM</name>